<accession>A0AAE0XPA9</accession>
<proteinExistence type="predicted"/>
<keyword evidence="2" id="KW-1185">Reference proteome</keyword>
<dbReference type="EMBL" id="JAWDGP010007897">
    <property type="protein sequence ID" value="KAK3701158.1"/>
    <property type="molecule type" value="Genomic_DNA"/>
</dbReference>
<comment type="caution">
    <text evidence="1">The sequence shown here is derived from an EMBL/GenBank/DDBJ whole genome shotgun (WGS) entry which is preliminary data.</text>
</comment>
<gene>
    <name evidence="1" type="ORF">RRG08_029630</name>
</gene>
<sequence>MAIITSYLRQNQLHMHPQRVIRPCLAKCEVEPREAVCWHVPCFTCGALSATGDETPRIFEAPSSQEVLMNATPQRK</sequence>
<evidence type="ECO:0000313" key="2">
    <source>
        <dbReference type="Proteomes" id="UP001283361"/>
    </source>
</evidence>
<evidence type="ECO:0000313" key="1">
    <source>
        <dbReference type="EMBL" id="KAK3701158.1"/>
    </source>
</evidence>
<protein>
    <submittedName>
        <fullName evidence="1">Uncharacterized protein</fullName>
    </submittedName>
</protein>
<reference evidence="1" key="1">
    <citation type="journal article" date="2023" name="G3 (Bethesda)">
        <title>A reference genome for the long-term kleptoplast-retaining sea slug Elysia crispata morphotype clarki.</title>
        <authorList>
            <person name="Eastman K.E."/>
            <person name="Pendleton A.L."/>
            <person name="Shaikh M.A."/>
            <person name="Suttiyut T."/>
            <person name="Ogas R."/>
            <person name="Tomko P."/>
            <person name="Gavelis G."/>
            <person name="Widhalm J.R."/>
            <person name="Wisecaver J.H."/>
        </authorList>
    </citation>
    <scope>NUCLEOTIDE SEQUENCE</scope>
    <source>
        <strain evidence="1">ECLA1</strain>
    </source>
</reference>
<dbReference type="AlphaFoldDB" id="A0AAE0XPA9"/>
<dbReference type="Proteomes" id="UP001283361">
    <property type="component" value="Unassembled WGS sequence"/>
</dbReference>
<organism evidence="1 2">
    <name type="scientific">Elysia crispata</name>
    <name type="common">lettuce slug</name>
    <dbReference type="NCBI Taxonomy" id="231223"/>
    <lineage>
        <taxon>Eukaryota</taxon>
        <taxon>Metazoa</taxon>
        <taxon>Spiralia</taxon>
        <taxon>Lophotrochozoa</taxon>
        <taxon>Mollusca</taxon>
        <taxon>Gastropoda</taxon>
        <taxon>Heterobranchia</taxon>
        <taxon>Euthyneura</taxon>
        <taxon>Panpulmonata</taxon>
        <taxon>Sacoglossa</taxon>
        <taxon>Placobranchoidea</taxon>
        <taxon>Plakobranchidae</taxon>
        <taxon>Elysia</taxon>
    </lineage>
</organism>
<name>A0AAE0XPA9_9GAST</name>